<keyword evidence="3" id="KW-0804">Transcription</keyword>
<dbReference type="InterPro" id="IPR000792">
    <property type="entry name" value="Tscrpt_reg_LuxR_C"/>
</dbReference>
<dbReference type="CDD" id="cd17537">
    <property type="entry name" value="REC_FixJ"/>
    <property type="match status" value="1"/>
</dbReference>
<accession>A0A1H6C5E8</accession>
<dbReference type="SMART" id="SM00448">
    <property type="entry name" value="REC"/>
    <property type="match status" value="1"/>
</dbReference>
<feature type="domain" description="HTH luxR-type" evidence="5">
    <location>
        <begin position="135"/>
        <end position="200"/>
    </location>
</feature>
<dbReference type="PRINTS" id="PR00038">
    <property type="entry name" value="HTHLUXR"/>
</dbReference>
<dbReference type="InterPro" id="IPR036388">
    <property type="entry name" value="WH-like_DNA-bd_sf"/>
</dbReference>
<dbReference type="InterPro" id="IPR016032">
    <property type="entry name" value="Sig_transdc_resp-reg_C-effctor"/>
</dbReference>
<dbReference type="AlphaFoldDB" id="A0A1H6C5E8"/>
<dbReference type="SUPFAM" id="SSF46894">
    <property type="entry name" value="C-terminal effector domain of the bipartite response regulators"/>
    <property type="match status" value="1"/>
</dbReference>
<evidence type="ECO:0000256" key="4">
    <source>
        <dbReference type="PROSITE-ProRule" id="PRU00169"/>
    </source>
</evidence>
<keyword evidence="1" id="KW-0805">Transcription regulation</keyword>
<evidence type="ECO:0000313" key="8">
    <source>
        <dbReference type="Proteomes" id="UP000236721"/>
    </source>
</evidence>
<evidence type="ECO:0000256" key="3">
    <source>
        <dbReference type="ARBA" id="ARBA00023163"/>
    </source>
</evidence>
<dbReference type="Gene3D" id="1.10.10.10">
    <property type="entry name" value="Winged helix-like DNA-binding domain superfamily/Winged helix DNA-binding domain"/>
    <property type="match status" value="1"/>
</dbReference>
<dbReference type="Pfam" id="PF00072">
    <property type="entry name" value="Response_reg"/>
    <property type="match status" value="1"/>
</dbReference>
<evidence type="ECO:0000313" key="7">
    <source>
        <dbReference type="EMBL" id="SEG67957.1"/>
    </source>
</evidence>
<dbReference type="EMBL" id="FNVG01000031">
    <property type="protein sequence ID" value="SEG67957.1"/>
    <property type="molecule type" value="Genomic_DNA"/>
</dbReference>
<dbReference type="InterPro" id="IPR001789">
    <property type="entry name" value="Sig_transdc_resp-reg_receiver"/>
</dbReference>
<evidence type="ECO:0000259" key="5">
    <source>
        <dbReference type="PROSITE" id="PS50043"/>
    </source>
</evidence>
<protein>
    <submittedName>
        <fullName evidence="7">Two component transcriptional regulator, LuxR family</fullName>
    </submittedName>
</protein>
<dbReference type="RefSeq" id="WP_103882193.1">
    <property type="nucleotide sequence ID" value="NZ_FNVG01000031.1"/>
</dbReference>
<sequence length="200" mass="22110">MLKLNKSLPIYVVDDDESVRDSLELLLAEYDFNVASFDDGRLFLSQASIHEPGCVILDSRMPELMGQEVHQILAEKNSPLSVIFLTGHGDVPMAVSALRLGAVHFFQKPVRAATMLPAIREALYQSEVNARLLAGKEALDSLTNRELGILRLLIAGKRNSSIADELCIAERTVEVHRASLMKKFSARTVAELAYVYGLVE</sequence>
<keyword evidence="4" id="KW-0597">Phosphoprotein</keyword>
<reference evidence="8" key="1">
    <citation type="submission" date="2016-10" db="EMBL/GenBank/DDBJ databases">
        <authorList>
            <person name="Varghese N."/>
            <person name="Submissions S."/>
        </authorList>
    </citation>
    <scope>NUCLEOTIDE SEQUENCE [LARGE SCALE GENOMIC DNA]</scope>
    <source>
        <strain evidence="8">CGMCC 1.7062</strain>
    </source>
</reference>
<dbReference type="Pfam" id="PF00196">
    <property type="entry name" value="GerE"/>
    <property type="match status" value="1"/>
</dbReference>
<organism evidence="7 8">
    <name type="scientific">Vibrio hangzhouensis</name>
    <dbReference type="NCBI Taxonomy" id="462991"/>
    <lineage>
        <taxon>Bacteria</taxon>
        <taxon>Pseudomonadati</taxon>
        <taxon>Pseudomonadota</taxon>
        <taxon>Gammaproteobacteria</taxon>
        <taxon>Vibrionales</taxon>
        <taxon>Vibrionaceae</taxon>
        <taxon>Vibrio</taxon>
    </lineage>
</organism>
<evidence type="ECO:0000259" key="6">
    <source>
        <dbReference type="PROSITE" id="PS50110"/>
    </source>
</evidence>
<dbReference type="GO" id="GO:0000160">
    <property type="term" value="P:phosphorelay signal transduction system"/>
    <property type="evidence" value="ECO:0007669"/>
    <property type="project" value="InterPro"/>
</dbReference>
<dbReference type="PROSITE" id="PS00622">
    <property type="entry name" value="HTH_LUXR_1"/>
    <property type="match status" value="1"/>
</dbReference>
<keyword evidence="2" id="KW-0238">DNA-binding</keyword>
<dbReference type="PROSITE" id="PS50043">
    <property type="entry name" value="HTH_LUXR_2"/>
    <property type="match status" value="1"/>
</dbReference>
<dbReference type="Gene3D" id="3.40.50.2300">
    <property type="match status" value="1"/>
</dbReference>
<dbReference type="GO" id="GO:0006355">
    <property type="term" value="P:regulation of DNA-templated transcription"/>
    <property type="evidence" value="ECO:0007669"/>
    <property type="project" value="InterPro"/>
</dbReference>
<keyword evidence="8" id="KW-1185">Reference proteome</keyword>
<dbReference type="CDD" id="cd06170">
    <property type="entry name" value="LuxR_C_like"/>
    <property type="match status" value="1"/>
</dbReference>
<dbReference type="OrthoDB" id="9802186at2"/>
<proteinExistence type="predicted"/>
<evidence type="ECO:0000256" key="1">
    <source>
        <dbReference type="ARBA" id="ARBA00023015"/>
    </source>
</evidence>
<feature type="modified residue" description="4-aspartylphosphate" evidence="4">
    <location>
        <position position="58"/>
    </location>
</feature>
<dbReference type="Proteomes" id="UP000236721">
    <property type="component" value="Unassembled WGS sequence"/>
</dbReference>
<dbReference type="SUPFAM" id="SSF52172">
    <property type="entry name" value="CheY-like"/>
    <property type="match status" value="1"/>
</dbReference>
<dbReference type="InterPro" id="IPR011006">
    <property type="entry name" value="CheY-like_superfamily"/>
</dbReference>
<dbReference type="PANTHER" id="PTHR44688">
    <property type="entry name" value="DNA-BINDING TRANSCRIPTIONAL ACTIVATOR DEVR_DOSR"/>
    <property type="match status" value="1"/>
</dbReference>
<gene>
    <name evidence="7" type="ORF">SAMN04488244_13114</name>
</gene>
<evidence type="ECO:0000256" key="2">
    <source>
        <dbReference type="ARBA" id="ARBA00023125"/>
    </source>
</evidence>
<dbReference type="SMART" id="SM00421">
    <property type="entry name" value="HTH_LUXR"/>
    <property type="match status" value="1"/>
</dbReference>
<dbReference type="PANTHER" id="PTHR44688:SF16">
    <property type="entry name" value="DNA-BINDING TRANSCRIPTIONAL ACTIVATOR DEVR_DOSR"/>
    <property type="match status" value="1"/>
</dbReference>
<dbReference type="PROSITE" id="PS50110">
    <property type="entry name" value="RESPONSE_REGULATORY"/>
    <property type="match status" value="1"/>
</dbReference>
<name>A0A1H6C5E8_9VIBR</name>
<dbReference type="GO" id="GO:0003677">
    <property type="term" value="F:DNA binding"/>
    <property type="evidence" value="ECO:0007669"/>
    <property type="project" value="UniProtKB-KW"/>
</dbReference>
<feature type="domain" description="Response regulatory" evidence="6">
    <location>
        <begin position="9"/>
        <end position="123"/>
    </location>
</feature>